<evidence type="ECO:0000313" key="3">
    <source>
        <dbReference type="EMBL" id="GCE24338.1"/>
    </source>
</evidence>
<dbReference type="InterPro" id="IPR051534">
    <property type="entry name" value="CBASS_pafABC_assoc_protein"/>
</dbReference>
<organism evidence="3 4">
    <name type="scientific">Dictyobacter kobayashii</name>
    <dbReference type="NCBI Taxonomy" id="2014872"/>
    <lineage>
        <taxon>Bacteria</taxon>
        <taxon>Bacillati</taxon>
        <taxon>Chloroflexota</taxon>
        <taxon>Ktedonobacteria</taxon>
        <taxon>Ktedonobacterales</taxon>
        <taxon>Dictyobacteraceae</taxon>
        <taxon>Dictyobacter</taxon>
    </lineage>
</organism>
<dbReference type="PROSITE" id="PS52050">
    <property type="entry name" value="WYL"/>
    <property type="match status" value="1"/>
</dbReference>
<feature type="domain" description="WCX" evidence="2">
    <location>
        <begin position="105"/>
        <end position="182"/>
    </location>
</feature>
<keyword evidence="4" id="KW-1185">Reference proteome</keyword>
<accession>A0A402AZ29</accession>
<dbReference type="PANTHER" id="PTHR34580">
    <property type="match status" value="1"/>
</dbReference>
<dbReference type="PANTHER" id="PTHR34580:SF1">
    <property type="entry name" value="PROTEIN PAFC"/>
    <property type="match status" value="1"/>
</dbReference>
<evidence type="ECO:0000313" key="4">
    <source>
        <dbReference type="Proteomes" id="UP000287188"/>
    </source>
</evidence>
<evidence type="ECO:0000259" key="2">
    <source>
        <dbReference type="Pfam" id="PF25583"/>
    </source>
</evidence>
<dbReference type="Proteomes" id="UP000287188">
    <property type="component" value="Unassembled WGS sequence"/>
</dbReference>
<reference evidence="4" key="1">
    <citation type="submission" date="2018-12" db="EMBL/GenBank/DDBJ databases">
        <title>Tengunoibacter tsumagoiensis gen. nov., sp. nov., Dictyobacter kobayashii sp. nov., D. alpinus sp. nov., and D. joshuensis sp. nov. and description of Dictyobacteraceae fam. nov. within the order Ktedonobacterales isolated from Tengu-no-mugimeshi.</title>
        <authorList>
            <person name="Wang C.M."/>
            <person name="Zheng Y."/>
            <person name="Sakai Y."/>
            <person name="Toyoda A."/>
            <person name="Minakuchi Y."/>
            <person name="Abe K."/>
            <person name="Yokota A."/>
            <person name="Yabe S."/>
        </authorList>
    </citation>
    <scope>NUCLEOTIDE SEQUENCE [LARGE SCALE GENOMIC DNA]</scope>
    <source>
        <strain evidence="4">Uno11</strain>
    </source>
</reference>
<dbReference type="InterPro" id="IPR057727">
    <property type="entry name" value="WCX_dom"/>
</dbReference>
<feature type="domain" description="WYL" evidence="1">
    <location>
        <begin position="3"/>
        <end position="69"/>
    </location>
</feature>
<dbReference type="OrthoDB" id="9815009at2"/>
<dbReference type="InterPro" id="IPR026881">
    <property type="entry name" value="WYL_dom"/>
</dbReference>
<protein>
    <submittedName>
        <fullName evidence="3">Uncharacterized protein</fullName>
    </submittedName>
</protein>
<proteinExistence type="predicted"/>
<dbReference type="RefSeq" id="WP_126557564.1">
    <property type="nucleotide sequence ID" value="NZ_BIFS01000002.1"/>
</dbReference>
<gene>
    <name evidence="3" type="ORF">KDK_81380</name>
</gene>
<dbReference type="Pfam" id="PF13280">
    <property type="entry name" value="WYL"/>
    <property type="match status" value="1"/>
</dbReference>
<evidence type="ECO:0000259" key="1">
    <source>
        <dbReference type="Pfam" id="PF13280"/>
    </source>
</evidence>
<sequence length="189" mass="22598">MSTFFQAILDGRQIRLHYSSPYREQDKEVQIVPLGLFWDRNYWYLVGQPIDNHQHAPRLWRVDRVLELNVLNLMPSTTNDPAFDVRSLLNRQWLRPAMEKWRERAPVKIRLTIEQARRLQQDWYYAHAYFEASTQSDQVLMTLGESDSKVVFSLLRWLGPGAELLEPRKWRAQFRAELQQMLTCYDGEE</sequence>
<dbReference type="EMBL" id="BIFS01000002">
    <property type="protein sequence ID" value="GCE24338.1"/>
    <property type="molecule type" value="Genomic_DNA"/>
</dbReference>
<dbReference type="Pfam" id="PF25583">
    <property type="entry name" value="WCX"/>
    <property type="match status" value="1"/>
</dbReference>
<comment type="caution">
    <text evidence="3">The sequence shown here is derived from an EMBL/GenBank/DDBJ whole genome shotgun (WGS) entry which is preliminary data.</text>
</comment>
<dbReference type="AlphaFoldDB" id="A0A402AZ29"/>
<name>A0A402AZ29_9CHLR</name>